<feature type="region of interest" description="Disordered" evidence="1">
    <location>
        <begin position="1"/>
        <end position="52"/>
    </location>
</feature>
<evidence type="ECO:0000313" key="2">
    <source>
        <dbReference type="EMBL" id="PON39435.1"/>
    </source>
</evidence>
<proteinExistence type="predicted"/>
<dbReference type="AlphaFoldDB" id="A0A2P5ASB3"/>
<gene>
    <name evidence="2" type="ORF">PanWU01x14_305050</name>
</gene>
<feature type="non-terminal residue" evidence="2">
    <location>
        <position position="1"/>
    </location>
</feature>
<sequence>PKSGARLCEKPGTETHLELLEPNSEVDEGNLVSSQTQLISSNSNRLKSSKLS</sequence>
<reference evidence="3" key="1">
    <citation type="submission" date="2016-06" db="EMBL/GenBank/DDBJ databases">
        <title>Parallel loss of symbiosis genes in relatives of nitrogen-fixing non-legume Parasponia.</title>
        <authorList>
            <person name="Van Velzen R."/>
            <person name="Holmer R."/>
            <person name="Bu F."/>
            <person name="Rutten L."/>
            <person name="Van Zeijl A."/>
            <person name="Liu W."/>
            <person name="Santuari L."/>
            <person name="Cao Q."/>
            <person name="Sharma T."/>
            <person name="Shen D."/>
            <person name="Roswanjaya Y."/>
            <person name="Wardhani T."/>
            <person name="Kalhor M.S."/>
            <person name="Jansen J."/>
            <person name="Van den Hoogen J."/>
            <person name="Gungor B."/>
            <person name="Hartog M."/>
            <person name="Hontelez J."/>
            <person name="Verver J."/>
            <person name="Yang W.-C."/>
            <person name="Schijlen E."/>
            <person name="Repin R."/>
            <person name="Schilthuizen M."/>
            <person name="Schranz E."/>
            <person name="Heidstra R."/>
            <person name="Miyata K."/>
            <person name="Fedorova E."/>
            <person name="Kohlen W."/>
            <person name="Bisseling T."/>
            <person name="Smit S."/>
            <person name="Geurts R."/>
        </authorList>
    </citation>
    <scope>NUCLEOTIDE SEQUENCE [LARGE SCALE GENOMIC DNA]</scope>
    <source>
        <strain evidence="3">cv. WU1-14</strain>
    </source>
</reference>
<protein>
    <submittedName>
        <fullName evidence="2">Uncharacterized protein</fullName>
    </submittedName>
</protein>
<name>A0A2P5ASB3_PARAD</name>
<evidence type="ECO:0000313" key="3">
    <source>
        <dbReference type="Proteomes" id="UP000237105"/>
    </source>
</evidence>
<dbReference type="EMBL" id="JXTB01000466">
    <property type="protein sequence ID" value="PON39435.1"/>
    <property type="molecule type" value="Genomic_DNA"/>
</dbReference>
<comment type="caution">
    <text evidence="2">The sequence shown here is derived from an EMBL/GenBank/DDBJ whole genome shotgun (WGS) entry which is preliminary data.</text>
</comment>
<dbReference type="Proteomes" id="UP000237105">
    <property type="component" value="Unassembled WGS sequence"/>
</dbReference>
<evidence type="ECO:0000256" key="1">
    <source>
        <dbReference type="SAM" id="MobiDB-lite"/>
    </source>
</evidence>
<feature type="compositionally biased region" description="Low complexity" evidence="1">
    <location>
        <begin position="40"/>
        <end position="52"/>
    </location>
</feature>
<organism evidence="2 3">
    <name type="scientific">Parasponia andersonii</name>
    <name type="common">Sponia andersonii</name>
    <dbReference type="NCBI Taxonomy" id="3476"/>
    <lineage>
        <taxon>Eukaryota</taxon>
        <taxon>Viridiplantae</taxon>
        <taxon>Streptophyta</taxon>
        <taxon>Embryophyta</taxon>
        <taxon>Tracheophyta</taxon>
        <taxon>Spermatophyta</taxon>
        <taxon>Magnoliopsida</taxon>
        <taxon>eudicotyledons</taxon>
        <taxon>Gunneridae</taxon>
        <taxon>Pentapetalae</taxon>
        <taxon>rosids</taxon>
        <taxon>fabids</taxon>
        <taxon>Rosales</taxon>
        <taxon>Cannabaceae</taxon>
        <taxon>Parasponia</taxon>
    </lineage>
</organism>
<keyword evidence="3" id="KW-1185">Reference proteome</keyword>
<accession>A0A2P5ASB3</accession>
<feature type="compositionally biased region" description="Basic and acidic residues" evidence="1">
    <location>
        <begin position="7"/>
        <end position="19"/>
    </location>
</feature>